<gene>
    <name evidence="3" type="ORF">OsI_09538</name>
</gene>
<dbReference type="PROSITE" id="PS51180">
    <property type="entry name" value="BRO1"/>
    <property type="match status" value="1"/>
</dbReference>
<dbReference type="STRING" id="39946.B8AF67"/>
<organism evidence="3 4">
    <name type="scientific">Oryza sativa subsp. indica</name>
    <name type="common">Rice</name>
    <dbReference type="NCBI Taxonomy" id="39946"/>
    <lineage>
        <taxon>Eukaryota</taxon>
        <taxon>Viridiplantae</taxon>
        <taxon>Streptophyta</taxon>
        <taxon>Embryophyta</taxon>
        <taxon>Tracheophyta</taxon>
        <taxon>Spermatophyta</taxon>
        <taxon>Magnoliopsida</taxon>
        <taxon>Liliopsida</taxon>
        <taxon>Poales</taxon>
        <taxon>Poaceae</taxon>
        <taxon>BOP clade</taxon>
        <taxon>Oryzoideae</taxon>
        <taxon>Oryzeae</taxon>
        <taxon>Oryzinae</taxon>
        <taxon>Oryza</taxon>
        <taxon>Oryza sativa</taxon>
    </lineage>
</organism>
<reference evidence="3 4" key="1">
    <citation type="journal article" date="2005" name="PLoS Biol.">
        <title>The genomes of Oryza sativa: a history of duplications.</title>
        <authorList>
            <person name="Yu J."/>
            <person name="Wang J."/>
            <person name="Lin W."/>
            <person name="Li S."/>
            <person name="Li H."/>
            <person name="Zhou J."/>
            <person name="Ni P."/>
            <person name="Dong W."/>
            <person name="Hu S."/>
            <person name="Zeng C."/>
            <person name="Zhang J."/>
            <person name="Zhang Y."/>
            <person name="Li R."/>
            <person name="Xu Z."/>
            <person name="Li S."/>
            <person name="Li X."/>
            <person name="Zheng H."/>
            <person name="Cong L."/>
            <person name="Lin L."/>
            <person name="Yin J."/>
            <person name="Geng J."/>
            <person name="Li G."/>
            <person name="Shi J."/>
            <person name="Liu J."/>
            <person name="Lv H."/>
            <person name="Li J."/>
            <person name="Wang J."/>
            <person name="Deng Y."/>
            <person name="Ran L."/>
            <person name="Shi X."/>
            <person name="Wang X."/>
            <person name="Wu Q."/>
            <person name="Li C."/>
            <person name="Ren X."/>
            <person name="Wang J."/>
            <person name="Wang X."/>
            <person name="Li D."/>
            <person name="Liu D."/>
            <person name="Zhang X."/>
            <person name="Ji Z."/>
            <person name="Zhao W."/>
            <person name="Sun Y."/>
            <person name="Zhang Z."/>
            <person name="Bao J."/>
            <person name="Han Y."/>
            <person name="Dong L."/>
            <person name="Ji J."/>
            <person name="Chen P."/>
            <person name="Wu S."/>
            <person name="Liu J."/>
            <person name="Xiao Y."/>
            <person name="Bu D."/>
            <person name="Tan J."/>
            <person name="Yang L."/>
            <person name="Ye C."/>
            <person name="Zhang J."/>
            <person name="Xu J."/>
            <person name="Zhou Y."/>
            <person name="Yu Y."/>
            <person name="Zhang B."/>
            <person name="Zhuang S."/>
            <person name="Wei H."/>
            <person name="Liu B."/>
            <person name="Lei M."/>
            <person name="Yu H."/>
            <person name="Li Y."/>
            <person name="Xu H."/>
            <person name="Wei S."/>
            <person name="He X."/>
            <person name="Fang L."/>
            <person name="Zhang Z."/>
            <person name="Zhang Y."/>
            <person name="Huang X."/>
            <person name="Su Z."/>
            <person name="Tong W."/>
            <person name="Li J."/>
            <person name="Tong Z."/>
            <person name="Li S."/>
            <person name="Ye J."/>
            <person name="Wang L."/>
            <person name="Fang L."/>
            <person name="Lei T."/>
            <person name="Chen C."/>
            <person name="Chen H."/>
            <person name="Xu Z."/>
            <person name="Li H."/>
            <person name="Huang H."/>
            <person name="Zhang F."/>
            <person name="Xu H."/>
            <person name="Li N."/>
            <person name="Zhao C."/>
            <person name="Li S."/>
            <person name="Dong L."/>
            <person name="Huang Y."/>
            <person name="Li L."/>
            <person name="Xi Y."/>
            <person name="Qi Q."/>
            <person name="Li W."/>
            <person name="Zhang B."/>
            <person name="Hu W."/>
            <person name="Zhang Y."/>
            <person name="Tian X."/>
            <person name="Jiao Y."/>
            <person name="Liang X."/>
            <person name="Jin J."/>
            <person name="Gao L."/>
            <person name="Zheng W."/>
            <person name="Hao B."/>
            <person name="Liu S."/>
            <person name="Wang W."/>
            <person name="Yuan L."/>
            <person name="Cao M."/>
            <person name="McDermott J."/>
            <person name="Samudrala R."/>
            <person name="Wang J."/>
            <person name="Wong G.K."/>
            <person name="Yang H."/>
        </authorList>
    </citation>
    <scope>NUCLEOTIDE SEQUENCE [LARGE SCALE GENOMIC DNA]</scope>
    <source>
        <strain evidence="4">cv. 93-11</strain>
    </source>
</reference>
<dbReference type="PANTHER" id="PTHR23032:SF10">
    <property type="entry name" value="OS02G0828100 PROTEIN"/>
    <property type="match status" value="1"/>
</dbReference>
<dbReference type="InterPro" id="IPR038898">
    <property type="entry name" value="BROX"/>
</dbReference>
<accession>B8AF67</accession>
<dbReference type="InterPro" id="IPR038499">
    <property type="entry name" value="BRO1_sf"/>
</dbReference>
<dbReference type="EMBL" id="CM000127">
    <property type="protein sequence ID" value="EEC74288.1"/>
    <property type="molecule type" value="Genomic_DNA"/>
</dbReference>
<dbReference type="Gene3D" id="1.25.40.280">
    <property type="entry name" value="alix/aip1 like domains"/>
    <property type="match status" value="1"/>
</dbReference>
<name>B8AF67_ORYSI</name>
<dbReference type="CDD" id="cd09034">
    <property type="entry name" value="BRO1_Alix_like"/>
    <property type="match status" value="1"/>
</dbReference>
<feature type="domain" description="BRO1" evidence="2">
    <location>
        <begin position="100"/>
        <end position="506"/>
    </location>
</feature>
<dbReference type="Proteomes" id="UP000007015">
    <property type="component" value="Chromosome 2"/>
</dbReference>
<dbReference type="SMART" id="SM01041">
    <property type="entry name" value="BRO1"/>
    <property type="match status" value="1"/>
</dbReference>
<dbReference type="AlphaFoldDB" id="B8AF67"/>
<dbReference type="InterPro" id="IPR004328">
    <property type="entry name" value="BRO1_dom"/>
</dbReference>
<dbReference type="Gramene" id="BGIOSGA005321-TA">
    <property type="protein sequence ID" value="BGIOSGA005321-PA"/>
    <property type="gene ID" value="BGIOSGA005321"/>
</dbReference>
<comment type="similarity">
    <text evidence="1">Belongs to the BROX family.</text>
</comment>
<dbReference type="OMA" id="ACEAFHA"/>
<protein>
    <recommendedName>
        <fullName evidence="2">BRO1 domain-containing protein</fullName>
    </recommendedName>
</protein>
<dbReference type="PANTHER" id="PTHR23032">
    <property type="entry name" value="BRO1 DOMAIN-CONTAINING PROTEIN BROX"/>
    <property type="match status" value="1"/>
</dbReference>
<dbReference type="HOGENOM" id="CLU_056261_0_0_1"/>
<evidence type="ECO:0000313" key="3">
    <source>
        <dbReference type="EMBL" id="EEC74288.1"/>
    </source>
</evidence>
<proteinExistence type="inferred from homology"/>
<evidence type="ECO:0000256" key="1">
    <source>
        <dbReference type="ARBA" id="ARBA00008901"/>
    </source>
</evidence>
<evidence type="ECO:0000313" key="4">
    <source>
        <dbReference type="Proteomes" id="UP000007015"/>
    </source>
</evidence>
<evidence type="ECO:0000259" key="2">
    <source>
        <dbReference type="PROSITE" id="PS51180"/>
    </source>
</evidence>
<sequence>MAAIHSNTLAFRSFQINQVTRITPASNVLRSILATDFRAASHQSAKSADGEEHERSGRKFLFVKRKWCEEWDPQEMGCFNSKPNDTGAIRRRPGSIGEVAVFVPGLRVPESSDELPLQPLGDGLPRRLTERLAALRNRIIVMAAHEALYMTKPTWRITITQHGGSKSADLLQALEDYLPTLLGLVKDGSELEDKVQFAWMNQEDDAEVYMLLCVLFDFLWQDTSMPSAWYEVLSVLHLMALLRLSQANSLLVPKTSIEGYHAKVSEENKRASVEIFLKAAGYLECAIQHVLPKISPEKRWKGLPVDLAEGILKAICMQALGQAIDVQLGLAIDSPKATLAVKRRLACEMVKCWQQAHESISDLPLLDGWAEKHRLFVTWKHIEAKAAAYYYHGLILDEGNSEKSHRTAVAALQSAEELLKESKAACEAFHAAPPVSRSPPLWGSMRYLQEKIHKESSCKVRINKDLYNKDNIIIHDHADSAPPLPDFAVALKPDEYRLPPPLTDTN</sequence>
<keyword evidence="4" id="KW-1185">Reference proteome</keyword>